<dbReference type="RefSeq" id="WP_068004939.1">
    <property type="nucleotide sequence ID" value="NZ_QQBC01000003.1"/>
</dbReference>
<gene>
    <name evidence="2" type="ORF">DFR76_10323</name>
</gene>
<proteinExistence type="predicted"/>
<accession>A0A370I8B0</accession>
<dbReference type="EMBL" id="QQBC01000003">
    <property type="protein sequence ID" value="RDI66952.1"/>
    <property type="molecule type" value="Genomic_DNA"/>
</dbReference>
<dbReference type="Gene3D" id="3.10.450.50">
    <property type="match status" value="1"/>
</dbReference>
<dbReference type="PANTHER" id="PTHR41252">
    <property type="entry name" value="BLR2505 PROTEIN"/>
    <property type="match status" value="1"/>
</dbReference>
<name>A0A370I8B0_9NOCA</name>
<reference evidence="2 3" key="1">
    <citation type="submission" date="2018-07" db="EMBL/GenBank/DDBJ databases">
        <title>Genomic Encyclopedia of Type Strains, Phase IV (KMG-IV): sequencing the most valuable type-strain genomes for metagenomic binning, comparative biology and taxonomic classification.</title>
        <authorList>
            <person name="Goeker M."/>
        </authorList>
    </citation>
    <scope>NUCLEOTIDE SEQUENCE [LARGE SCALE GENOMIC DNA]</scope>
    <source>
        <strain evidence="2 3">DSM 44290</strain>
    </source>
</reference>
<dbReference type="InterPro" id="IPR037401">
    <property type="entry name" value="SnoaL-like"/>
</dbReference>
<dbReference type="InterPro" id="IPR032710">
    <property type="entry name" value="NTF2-like_dom_sf"/>
</dbReference>
<dbReference type="Pfam" id="PF12680">
    <property type="entry name" value="SnoaL_2"/>
    <property type="match status" value="1"/>
</dbReference>
<evidence type="ECO:0000313" key="2">
    <source>
        <dbReference type="EMBL" id="RDI66952.1"/>
    </source>
</evidence>
<sequence length="144" mass="16195">MAVTQGEKSTDTATREANKQLIRSFYQAISTGKFDEAADMIADDATWWVMGDPARTPGAGMHDKAWNIQILEETRAAIPGPFTLTGSTFTAEDDRVAVEAESYGELANGKVYNNHYHSLYWIRDGKIQKAREYYDTQHAREVWG</sequence>
<evidence type="ECO:0000313" key="3">
    <source>
        <dbReference type="Proteomes" id="UP000254869"/>
    </source>
</evidence>
<dbReference type="STRING" id="1210086.GCA_001613105_06008"/>
<dbReference type="Proteomes" id="UP000254869">
    <property type="component" value="Unassembled WGS sequence"/>
</dbReference>
<organism evidence="2 3">
    <name type="scientific">Nocardia pseudobrasiliensis</name>
    <dbReference type="NCBI Taxonomy" id="45979"/>
    <lineage>
        <taxon>Bacteria</taxon>
        <taxon>Bacillati</taxon>
        <taxon>Actinomycetota</taxon>
        <taxon>Actinomycetes</taxon>
        <taxon>Mycobacteriales</taxon>
        <taxon>Nocardiaceae</taxon>
        <taxon>Nocardia</taxon>
    </lineage>
</organism>
<dbReference type="PANTHER" id="PTHR41252:SF1">
    <property type="entry name" value="BLR2505 PROTEIN"/>
    <property type="match status" value="1"/>
</dbReference>
<protein>
    <recommendedName>
        <fullName evidence="1">SnoaL-like domain-containing protein</fullName>
    </recommendedName>
</protein>
<keyword evidence="3" id="KW-1185">Reference proteome</keyword>
<dbReference type="AlphaFoldDB" id="A0A370I8B0"/>
<dbReference type="SUPFAM" id="SSF54427">
    <property type="entry name" value="NTF2-like"/>
    <property type="match status" value="1"/>
</dbReference>
<evidence type="ECO:0000259" key="1">
    <source>
        <dbReference type="Pfam" id="PF12680"/>
    </source>
</evidence>
<feature type="domain" description="SnoaL-like" evidence="1">
    <location>
        <begin position="22"/>
        <end position="128"/>
    </location>
</feature>
<comment type="caution">
    <text evidence="2">The sequence shown here is derived from an EMBL/GenBank/DDBJ whole genome shotgun (WGS) entry which is preliminary data.</text>
</comment>